<reference evidence="1" key="1">
    <citation type="submission" date="2020-04" db="EMBL/GenBank/DDBJ databases">
        <authorList>
            <person name="Chiriac C."/>
            <person name="Salcher M."/>
            <person name="Ghai R."/>
            <person name="Kavagutti S V."/>
        </authorList>
    </citation>
    <scope>NUCLEOTIDE SEQUENCE</scope>
</reference>
<dbReference type="Gene3D" id="3.40.50.150">
    <property type="entry name" value="Vaccinia Virus protein VP39"/>
    <property type="match status" value="1"/>
</dbReference>
<sequence length="263" mass="29884">MKQWPKHSANWNRLGPPLRPAPSVIQVMKQAIPQGNVLMLGVTPEIYQAFDNIQAVDRDQSMIDRVWLGDTQTKKVTVGQWMEMDWPANTFSGIVGDCAIPMLGNLETVTEFQQRCYHWLKPGGTVAFRLMERPEQDVTIRNLIDAVSGPATMNFHAFKWRMGQCVAAWNRNSTAASADIRHLFQNLGFVKDHRGYLCYVTGWDIDAVDSIDLYENATQVVLFALRQEYQDTIPPGAQNITFTTNNDYDLADYTPILTWSKPL</sequence>
<proteinExistence type="predicted"/>
<protein>
    <recommendedName>
        <fullName evidence="2">Methyltransferase type 11 domain-containing protein</fullName>
    </recommendedName>
</protein>
<gene>
    <name evidence="1" type="ORF">UFOVP29_112</name>
</gene>
<name>A0A6J5KSE5_9CAUD</name>
<accession>A0A6J5KSE5</accession>
<dbReference type="EMBL" id="LR796167">
    <property type="protein sequence ID" value="CAB4122950.1"/>
    <property type="molecule type" value="Genomic_DNA"/>
</dbReference>
<organism evidence="1">
    <name type="scientific">uncultured Caudovirales phage</name>
    <dbReference type="NCBI Taxonomy" id="2100421"/>
    <lineage>
        <taxon>Viruses</taxon>
        <taxon>Duplodnaviria</taxon>
        <taxon>Heunggongvirae</taxon>
        <taxon>Uroviricota</taxon>
        <taxon>Caudoviricetes</taxon>
        <taxon>Peduoviridae</taxon>
        <taxon>Maltschvirus</taxon>
        <taxon>Maltschvirus maltsch</taxon>
    </lineage>
</organism>
<dbReference type="SUPFAM" id="SSF53335">
    <property type="entry name" value="S-adenosyl-L-methionine-dependent methyltransferases"/>
    <property type="match status" value="1"/>
</dbReference>
<evidence type="ECO:0000313" key="1">
    <source>
        <dbReference type="EMBL" id="CAB4122950.1"/>
    </source>
</evidence>
<evidence type="ECO:0008006" key="2">
    <source>
        <dbReference type="Google" id="ProtNLM"/>
    </source>
</evidence>
<dbReference type="InterPro" id="IPR029063">
    <property type="entry name" value="SAM-dependent_MTases_sf"/>
</dbReference>